<dbReference type="EMBL" id="CASHTH010002997">
    <property type="protein sequence ID" value="CAI8038516.1"/>
    <property type="molecule type" value="Genomic_DNA"/>
</dbReference>
<gene>
    <name evidence="1" type="ORF">GBAR_LOCUS21475</name>
</gene>
<sequence length="63" mass="7090">METSAKNSSNIDQLFSQLAKSLRDIHKEEKLRNPSYYGGTSLRPTTVALTRTDKKKRGLTCCT</sequence>
<protein>
    <submittedName>
        <fullName evidence="1">Uncharacterized protein</fullName>
    </submittedName>
</protein>
<evidence type="ECO:0000313" key="2">
    <source>
        <dbReference type="Proteomes" id="UP001174909"/>
    </source>
</evidence>
<accession>A0AA35X3L2</accession>
<name>A0AA35X3L2_GEOBA</name>
<keyword evidence="2" id="KW-1185">Reference proteome</keyword>
<dbReference type="AlphaFoldDB" id="A0AA35X3L2"/>
<evidence type="ECO:0000313" key="1">
    <source>
        <dbReference type="EMBL" id="CAI8038516.1"/>
    </source>
</evidence>
<organism evidence="1 2">
    <name type="scientific">Geodia barretti</name>
    <name type="common">Barrett's horny sponge</name>
    <dbReference type="NCBI Taxonomy" id="519541"/>
    <lineage>
        <taxon>Eukaryota</taxon>
        <taxon>Metazoa</taxon>
        <taxon>Porifera</taxon>
        <taxon>Demospongiae</taxon>
        <taxon>Heteroscleromorpha</taxon>
        <taxon>Tetractinellida</taxon>
        <taxon>Astrophorina</taxon>
        <taxon>Geodiidae</taxon>
        <taxon>Geodia</taxon>
    </lineage>
</organism>
<proteinExistence type="predicted"/>
<dbReference type="Proteomes" id="UP001174909">
    <property type="component" value="Unassembled WGS sequence"/>
</dbReference>
<reference evidence="1" key="1">
    <citation type="submission" date="2023-03" db="EMBL/GenBank/DDBJ databases">
        <authorList>
            <person name="Steffen K."/>
            <person name="Cardenas P."/>
        </authorList>
    </citation>
    <scope>NUCLEOTIDE SEQUENCE</scope>
</reference>
<comment type="caution">
    <text evidence="1">The sequence shown here is derived from an EMBL/GenBank/DDBJ whole genome shotgun (WGS) entry which is preliminary data.</text>
</comment>